<evidence type="ECO:0000313" key="6">
    <source>
        <dbReference type="Proteomes" id="UP000287033"/>
    </source>
</evidence>
<accession>A0A401TJF3</accession>
<feature type="chain" id="PRO_5019371272" description="Sema domain-containing protein" evidence="3">
    <location>
        <begin position="30"/>
        <end position="386"/>
    </location>
</feature>
<evidence type="ECO:0000256" key="2">
    <source>
        <dbReference type="PROSITE-ProRule" id="PRU00352"/>
    </source>
</evidence>
<dbReference type="Proteomes" id="UP000287033">
    <property type="component" value="Unassembled WGS sequence"/>
</dbReference>
<evidence type="ECO:0000259" key="4">
    <source>
        <dbReference type="PROSITE" id="PS51004"/>
    </source>
</evidence>
<keyword evidence="1" id="KW-0325">Glycoprotein</keyword>
<gene>
    <name evidence="5" type="ORF">chiPu_0026721</name>
</gene>
<dbReference type="GO" id="GO:0005886">
    <property type="term" value="C:plasma membrane"/>
    <property type="evidence" value="ECO:0007669"/>
    <property type="project" value="TreeGrafter"/>
</dbReference>
<keyword evidence="3" id="KW-0732">Signal</keyword>
<dbReference type="OMA" id="RFCASES"/>
<dbReference type="PANTHER" id="PTHR22625:SF70">
    <property type="entry name" value="PLEXIN A, ISOFORM A"/>
    <property type="match status" value="1"/>
</dbReference>
<name>A0A401TJF3_CHIPU</name>
<dbReference type="EMBL" id="BEZZ01086086">
    <property type="protein sequence ID" value="GCC42791.1"/>
    <property type="molecule type" value="Genomic_DNA"/>
</dbReference>
<dbReference type="GO" id="GO:0017154">
    <property type="term" value="F:semaphorin receptor activity"/>
    <property type="evidence" value="ECO:0007669"/>
    <property type="project" value="InterPro"/>
</dbReference>
<proteinExistence type="predicted"/>
<dbReference type="InterPro" id="IPR031148">
    <property type="entry name" value="Plexin"/>
</dbReference>
<protein>
    <recommendedName>
        <fullName evidence="4">Sema domain-containing protein</fullName>
    </recommendedName>
</protein>
<feature type="non-terminal residue" evidence="5">
    <location>
        <position position="386"/>
    </location>
</feature>
<evidence type="ECO:0000313" key="5">
    <source>
        <dbReference type="EMBL" id="GCC42791.1"/>
    </source>
</evidence>
<dbReference type="InterPro" id="IPR015943">
    <property type="entry name" value="WD40/YVTN_repeat-like_dom_sf"/>
</dbReference>
<dbReference type="InterPro" id="IPR001627">
    <property type="entry name" value="Semap_dom"/>
</dbReference>
<dbReference type="InterPro" id="IPR036352">
    <property type="entry name" value="Semap_dom_sf"/>
</dbReference>
<dbReference type="PANTHER" id="PTHR22625">
    <property type="entry name" value="PLEXIN"/>
    <property type="match status" value="1"/>
</dbReference>
<dbReference type="OrthoDB" id="125363at2759"/>
<evidence type="ECO:0000256" key="3">
    <source>
        <dbReference type="SAM" id="SignalP"/>
    </source>
</evidence>
<reference evidence="5 6" key="1">
    <citation type="journal article" date="2018" name="Nat. Ecol. Evol.">
        <title>Shark genomes provide insights into elasmobranch evolution and the origin of vertebrates.</title>
        <authorList>
            <person name="Hara Y"/>
            <person name="Yamaguchi K"/>
            <person name="Onimaru K"/>
            <person name="Kadota M"/>
            <person name="Koyanagi M"/>
            <person name="Keeley SD"/>
            <person name="Tatsumi K"/>
            <person name="Tanaka K"/>
            <person name="Motone F"/>
            <person name="Kageyama Y"/>
            <person name="Nozu R"/>
            <person name="Adachi N"/>
            <person name="Nishimura O"/>
            <person name="Nakagawa R"/>
            <person name="Tanegashima C"/>
            <person name="Kiyatake I"/>
            <person name="Matsumoto R"/>
            <person name="Murakumo K"/>
            <person name="Nishida K"/>
            <person name="Terakita A"/>
            <person name="Kuratani S"/>
            <person name="Sato K"/>
            <person name="Hyodo S Kuraku.S."/>
        </authorList>
    </citation>
    <scope>NUCLEOTIDE SEQUENCE [LARGE SCALE GENOMIC DNA]</scope>
</reference>
<dbReference type="GO" id="GO:0030334">
    <property type="term" value="P:regulation of cell migration"/>
    <property type="evidence" value="ECO:0007669"/>
    <property type="project" value="TreeGrafter"/>
</dbReference>
<dbReference type="SUPFAM" id="SSF101912">
    <property type="entry name" value="Sema domain"/>
    <property type="match status" value="1"/>
</dbReference>
<dbReference type="STRING" id="137246.A0A401TJF3"/>
<feature type="signal peptide" evidence="3">
    <location>
        <begin position="1"/>
        <end position="29"/>
    </location>
</feature>
<sequence length="386" mass="42167">MSGDGKSWAPKMAASLLLALALCGPVGRAHRPDLRTFSPPGTTLAHLAVHRETGAVYLGAVNLIYKMAANLTELRRHVTGPVEDNASCYPPPSVRACSQGLAPAPNVNKLLLLDYAGGRLVACGSAWQGVCQVLRLSDLFKMAEPHHRKEHYLSGVRDPTSTAGVAVPRPEEPGSSCLFIGTSIEGKSEYFPTLSSRLLTSDPEDARMFGLVYQDEFVSSQLKIPSDTLSRFPGFDIYYIHAFASERFVYFVTLQLDTELSAPAAAGGSAERFYASKIVRLCADDAKFYSYVEFTLACSRDGLEYGLVQAASVARPGRRLARSLGLPEGEEVLFAAFARGQKRRRAEQPGESLLCLFPLRHVKERIKARIQSCYHGNGKLSLPWLL</sequence>
<dbReference type="Gene3D" id="2.130.10.10">
    <property type="entry name" value="YVTN repeat-like/Quinoprotein amine dehydrogenase"/>
    <property type="match status" value="1"/>
</dbReference>
<keyword evidence="6" id="KW-1185">Reference proteome</keyword>
<dbReference type="GO" id="GO:0002116">
    <property type="term" value="C:semaphorin receptor complex"/>
    <property type="evidence" value="ECO:0007669"/>
    <property type="project" value="TreeGrafter"/>
</dbReference>
<organism evidence="5 6">
    <name type="scientific">Chiloscyllium punctatum</name>
    <name type="common">Brownbanded bambooshark</name>
    <name type="synonym">Hemiscyllium punctatum</name>
    <dbReference type="NCBI Taxonomy" id="137246"/>
    <lineage>
        <taxon>Eukaryota</taxon>
        <taxon>Metazoa</taxon>
        <taxon>Chordata</taxon>
        <taxon>Craniata</taxon>
        <taxon>Vertebrata</taxon>
        <taxon>Chondrichthyes</taxon>
        <taxon>Elasmobranchii</taxon>
        <taxon>Galeomorphii</taxon>
        <taxon>Galeoidea</taxon>
        <taxon>Orectolobiformes</taxon>
        <taxon>Hemiscylliidae</taxon>
        <taxon>Chiloscyllium</taxon>
    </lineage>
</organism>
<dbReference type="PROSITE" id="PS51004">
    <property type="entry name" value="SEMA"/>
    <property type="match status" value="1"/>
</dbReference>
<feature type="domain" description="Sema" evidence="4">
    <location>
        <begin position="15"/>
        <end position="386"/>
    </location>
</feature>
<comment type="caution">
    <text evidence="5">The sequence shown here is derived from an EMBL/GenBank/DDBJ whole genome shotgun (WGS) entry which is preliminary data.</text>
</comment>
<evidence type="ECO:0000256" key="1">
    <source>
        <dbReference type="ARBA" id="ARBA00023180"/>
    </source>
</evidence>
<comment type="caution">
    <text evidence="2">Lacks conserved residue(s) required for the propagation of feature annotation.</text>
</comment>
<dbReference type="AlphaFoldDB" id="A0A401TJF3"/>
<dbReference type="SMART" id="SM00630">
    <property type="entry name" value="Sema"/>
    <property type="match status" value="1"/>
</dbReference>